<keyword evidence="3" id="KW-0963">Cytoplasm</keyword>
<feature type="coiled-coil region" evidence="8">
    <location>
        <begin position="1478"/>
        <end position="1526"/>
    </location>
</feature>
<dbReference type="PANTHER" id="PTHR18879">
    <property type="entry name" value="CENTROSOMAL PROTEIN OF 290 KDA"/>
    <property type="match status" value="1"/>
</dbReference>
<sequence length="2383" mass="272683">MASRGEAEGAAPAATGSRCTRADCTSLREELELLRGDLLEIEGENEQLHEQLATLQSDASARTAQTQQKLQEKDAEVVRLKETVAGLTTQLQQQLDKLQTERETRAQASPEKPVVQPVEQDLEALKTQNEALETLVQELQAQLEREATAGLKAQRRVAQVAEESQDKRSELYTTLKENELLRDEAVELQEAMKEMTEQVQEYHVSITAMQDQLEAYRDAVDEQTLEITQLHAKAEELELEKLSVEAKLIEMDERESDVDALMSDTKAKFEMEKAVLIAELDELKRKLKQQQMLHEQQQLQVQESKKAVKDEEQGDTVRGSASDGLEDLEKQLEILQELRIRDKSTILELNQRLLQQQSDLESLAEHLNVDAVVGSAVEAALQKQKTKLESLEKENATLKRRFKEQRELVRDLELRQGIVEKQLVEAEEWNAKYEQQAGLEDVVKYQKKLRAQLDQQQQMNVKLRQDLNEQVEAAGKLHVAFERLKAEAGKPTSFEYDDLAVADHLKGQLAINGAVMKQMEIQIQELEAERLRFLQKLRDQARLTGHKLYEQHGLTTEQWGAVEEFIDRVKQAPEVAKRLLETNCEPAIDAHDGNQSARRAQDQQDAIAELERKLDVSCEENALLLKDIERLHSEVEEVHSQPLALALSQPITGPDDGRGELLRALETAKAKSQRQEGVIYHLRAEIASLRKEREQKSGNKDISHPSVSSESIDPTRGASQGKLAGGAHTQAYAGTQTSPRADERKSKVPVHTHNGNDGDDSDVSLSASVEEDEVPTCRVKSKKAAPQTAKRHVGAAREHPPAEQSHSCPSPDSKSEDGWSDRADNIALIVAKTIEAQFALLQAQTGSLLPPSPSATPIEVDTGDKPASPKVTHVHKVDPNPAISATPVSPRSPVARGAVDNVAFESEDEMIQQVDCLRELNVCLDELVATEARNEELQQQLQQHEEVFQSLMDQHTVLYQHFFQMHTQYSNAEIRLRHELDQVTGENKDYKVKCQRYEAGLHLLGVQNQQSSAITSDSLVSGNEAQLRSEVIELTRKTALYEVNEARLKRKYQQLHNEWRGSTEHNKLLQREWSEMEKTLKYRVLYLETWKQGADDMIERMEKTLEKSVLCDFADKQQRAMSDVLKKYNALSESYAKIHARYLEMYDLPAQLSRTQHSLMVLQAEKRPKSGAGEGFCDPGILQDRITQLENELQAQTERVKELDEASCKGLLHDELMPSPVSKGGSGDDNELRNENTLLYERIHEVEQLYESLALECAKYKDIASLAASQANVLTKRAAQEQGNREQEEEQLRELMASSEDHAIVGELQHQLMQIKTTYQQFLVQYDLVTETQQQTLLKNQRLELEMERKARELSAIREKSNDKVQILENAIGQVKERDWTARNSKWEAFRKRLDALEDEILVEQQRRKQLEKDLEEKQTQLPLLGLQQQRGNQSEVGRLKNRVDALETRERLLMGQLEAAAKATGSKEKELRLQAELSDTKTLNEDLMRQLEAIQSRISELLRLNGELEAEKRELRCKYEDLELDLQYARTGVAGGERRQQDNQRDVDYGSSHSPLMRRKVGLYEKDQAELQQAAQATISSLKQLVEEKNTLINEYQRKLAVVRASSAQDKAQDRLETTQLNKKLYEDNQRMIGQLKDAMSTISSMERSGKGKQALQAAQERHDHVLQEWKQAEIALEGAKQSIRELQMEREVLRNERDLAEARAGEALEEIVLLKEKVVECEKHSQKLEHQVVFIKRDVAKKEEKLKLLRDAIVKLKEEFLKAEDRHAIEIAKAQHSMSQDLSARKRKEKERREEEEDEWREERTRLQSQVQVLQEKLALLKKKQDQQLRRKKQVEREEKEDKVNISEAEVQLLKEEVERLKRLLKEKVVSEAWALEELEKKIKILQAQNLALREASIHAPAPPTEVSDAKVKREQLESERKLQRRVDILMLRLKEKQTDVTSKDGELERCNERISKLESELQSQQARSEKEHLVHAAIAPPAASTSVKQQLEDLERQNAFLQETLALKRKEWEESFTAQMEKYEAQLQRLRRRLVQHGISSTDNDVDDDIDDSKAHGPNSRLQREEQRFLVSQEVREELLVLGDELRNKEQDMVAKDTKLLELELEVESLRLEYKRLQRKNHRSSGGLPGSDDAPKQRRAAKGPAAGGRVSSWAAQERLELEEVIENMKKVIEKLRAENEKLKKAAAKQALVSPERVESMRRKLKEQKDVRERLEAQLEKLQHESGELKKDKLKLQQKIRAKAAPSSSSKTEGNVLDSQLKEKDRQLLAAEQELAELRHQVLQLELQVERNADTEDDVHEQHQHEERVKDLQEQVLELEDENTKLTNELAAFDEDFFEEIEDLKYKYAQAVRDKRQLEKRLARAAGGVSPASTSSRRSRS</sequence>
<feature type="coiled-coil region" evidence="8">
    <location>
        <begin position="1333"/>
        <end position="1421"/>
    </location>
</feature>
<dbReference type="Proteomes" id="UP000694044">
    <property type="component" value="Unassembled WGS sequence"/>
</dbReference>
<organism evidence="10 11">
    <name type="scientific">Phytophthora pseudosyringae</name>
    <dbReference type="NCBI Taxonomy" id="221518"/>
    <lineage>
        <taxon>Eukaryota</taxon>
        <taxon>Sar</taxon>
        <taxon>Stramenopiles</taxon>
        <taxon>Oomycota</taxon>
        <taxon>Peronosporomycetes</taxon>
        <taxon>Peronosporales</taxon>
        <taxon>Peronosporaceae</taxon>
        <taxon>Phytophthora</taxon>
    </lineage>
</organism>
<evidence type="ECO:0000256" key="6">
    <source>
        <dbReference type="ARBA" id="ARBA00023212"/>
    </source>
</evidence>
<evidence type="ECO:0000256" key="8">
    <source>
        <dbReference type="SAM" id="Coils"/>
    </source>
</evidence>
<keyword evidence="5 8" id="KW-0175">Coiled coil</keyword>
<dbReference type="EMBL" id="JAGDFM010000176">
    <property type="protein sequence ID" value="KAG7383482.1"/>
    <property type="molecule type" value="Genomic_DNA"/>
</dbReference>
<feature type="coiled-coil region" evidence="8">
    <location>
        <begin position="446"/>
        <end position="473"/>
    </location>
</feature>
<protein>
    <recommendedName>
        <fullName evidence="12">Centrosome-associated protein</fullName>
    </recommendedName>
</protein>
<feature type="region of interest" description="Disordered" evidence="9">
    <location>
        <begin position="2121"/>
        <end position="2154"/>
    </location>
</feature>
<feature type="region of interest" description="Disordered" evidence="9">
    <location>
        <begin position="1534"/>
        <end position="1555"/>
    </location>
</feature>
<keyword evidence="4" id="KW-0970">Cilium biogenesis/degradation</keyword>
<feature type="coiled-coil region" evidence="8">
    <location>
        <begin position="1580"/>
        <end position="1630"/>
    </location>
</feature>
<evidence type="ECO:0008006" key="12">
    <source>
        <dbReference type="Google" id="ProtNLM"/>
    </source>
</evidence>
<keyword evidence="6" id="KW-0206">Cytoskeleton</keyword>
<comment type="caution">
    <text evidence="10">The sequence shown here is derived from an EMBL/GenBank/DDBJ whole genome shotgun (WGS) entry which is preliminary data.</text>
</comment>
<name>A0A8T1VQ35_9STRA</name>
<feature type="coiled-coil region" evidence="8">
    <location>
        <begin position="593"/>
        <end position="627"/>
    </location>
</feature>
<feature type="coiled-coil region" evidence="8">
    <location>
        <begin position="24"/>
        <end position="90"/>
    </location>
</feature>
<feature type="coiled-coil region" evidence="8">
    <location>
        <begin position="920"/>
        <end position="954"/>
    </location>
</feature>
<evidence type="ECO:0000256" key="9">
    <source>
        <dbReference type="SAM" id="MobiDB-lite"/>
    </source>
</evidence>
<keyword evidence="11" id="KW-1185">Reference proteome</keyword>
<feature type="coiled-coil region" evidence="8">
    <location>
        <begin position="115"/>
        <end position="149"/>
    </location>
</feature>
<feature type="region of interest" description="Disordered" evidence="9">
    <location>
        <begin position="2232"/>
        <end position="2261"/>
    </location>
</feature>
<feature type="compositionally biased region" description="Basic and acidic residues" evidence="9">
    <location>
        <begin position="691"/>
        <end position="703"/>
    </location>
</feature>
<dbReference type="PANTHER" id="PTHR18879:SF20">
    <property type="entry name" value="CENTROSOMAL PROTEIN OF 290 KDA"/>
    <property type="match status" value="1"/>
</dbReference>
<evidence type="ECO:0000256" key="2">
    <source>
        <dbReference type="ARBA" id="ARBA00004300"/>
    </source>
</evidence>
<feature type="coiled-coil region" evidence="8">
    <location>
        <begin position="516"/>
        <end position="543"/>
    </location>
</feature>
<evidence type="ECO:0000256" key="5">
    <source>
        <dbReference type="ARBA" id="ARBA00023054"/>
    </source>
</evidence>
<dbReference type="GO" id="GO:0030030">
    <property type="term" value="P:cell projection organization"/>
    <property type="evidence" value="ECO:0007669"/>
    <property type="project" value="UniProtKB-KW"/>
</dbReference>
<proteinExistence type="predicted"/>
<evidence type="ECO:0000313" key="10">
    <source>
        <dbReference type="EMBL" id="KAG7383482.1"/>
    </source>
</evidence>
<evidence type="ECO:0000256" key="7">
    <source>
        <dbReference type="ARBA" id="ARBA00023273"/>
    </source>
</evidence>
<feature type="region of interest" description="Disordered" evidence="9">
    <location>
        <begin position="691"/>
        <end position="819"/>
    </location>
</feature>
<dbReference type="InterPro" id="IPR026201">
    <property type="entry name" value="Cep290"/>
</dbReference>
<gene>
    <name evidence="10" type="ORF">PHYPSEUDO_003644</name>
</gene>
<keyword evidence="7" id="KW-0966">Cell projection</keyword>
<feature type="coiled-coil region" evidence="8">
    <location>
        <begin position="1271"/>
        <end position="1298"/>
    </location>
</feature>
<evidence type="ECO:0000256" key="4">
    <source>
        <dbReference type="ARBA" id="ARBA00022794"/>
    </source>
</evidence>
<dbReference type="OrthoDB" id="73291at2759"/>
<accession>A0A8T1VQ35</accession>
<feature type="region of interest" description="Disordered" evidence="9">
    <location>
        <begin position="866"/>
        <end position="894"/>
    </location>
</feature>
<reference evidence="10" key="1">
    <citation type="submission" date="2021-02" db="EMBL/GenBank/DDBJ databases">
        <authorList>
            <person name="Palmer J.M."/>
        </authorList>
    </citation>
    <scope>NUCLEOTIDE SEQUENCE</scope>
    <source>
        <strain evidence="10">SCRP734</strain>
    </source>
</reference>
<feature type="compositionally biased region" description="Basic and acidic residues" evidence="9">
    <location>
        <begin position="1537"/>
        <end position="1549"/>
    </location>
</feature>
<feature type="compositionally biased region" description="Basic residues" evidence="9">
    <location>
        <begin position="779"/>
        <end position="794"/>
    </location>
</feature>
<dbReference type="GO" id="GO:0005813">
    <property type="term" value="C:centrosome"/>
    <property type="evidence" value="ECO:0007669"/>
    <property type="project" value="UniProtKB-SubCell"/>
</dbReference>
<evidence type="ECO:0000313" key="11">
    <source>
        <dbReference type="Proteomes" id="UP000694044"/>
    </source>
</evidence>
<evidence type="ECO:0000256" key="1">
    <source>
        <dbReference type="ARBA" id="ARBA00004120"/>
    </source>
</evidence>
<feature type="region of interest" description="Disordered" evidence="9">
    <location>
        <begin position="1776"/>
        <end position="1803"/>
    </location>
</feature>
<feature type="region of interest" description="Disordered" evidence="9">
    <location>
        <begin position="298"/>
        <end position="322"/>
    </location>
</feature>
<feature type="coiled-coil region" evidence="8">
    <location>
        <begin position="1943"/>
        <end position="2043"/>
    </location>
</feature>
<comment type="subcellular location">
    <subcellularLocation>
        <location evidence="1">Cytoplasm</location>
        <location evidence="1">Cytoskeleton</location>
        <location evidence="1">Cilium basal body</location>
    </subcellularLocation>
    <subcellularLocation>
        <location evidence="2">Cytoplasm</location>
        <location evidence="2">Cytoskeleton</location>
        <location evidence="2">Microtubule organizing center</location>
        <location evidence="2">Centrosome</location>
    </subcellularLocation>
</comment>
<evidence type="ECO:0000256" key="3">
    <source>
        <dbReference type="ARBA" id="ARBA00022490"/>
    </source>
</evidence>
<feature type="region of interest" description="Disordered" evidence="9">
    <location>
        <begin position="2364"/>
        <end position="2383"/>
    </location>
</feature>
<feature type="region of interest" description="Disordered" evidence="9">
    <location>
        <begin position="2043"/>
        <end position="2067"/>
    </location>
</feature>